<comment type="similarity">
    <text evidence="3">Belongs to the PSMG2 family.</text>
</comment>
<dbReference type="Pfam" id="PF09754">
    <property type="entry name" value="PAC2"/>
    <property type="match status" value="1"/>
</dbReference>
<dbReference type="GO" id="GO:0043248">
    <property type="term" value="P:proteasome assembly"/>
    <property type="evidence" value="ECO:0007669"/>
    <property type="project" value="TreeGrafter"/>
</dbReference>
<dbReference type="GeneID" id="34520174"/>
<evidence type="ECO:0000256" key="3">
    <source>
        <dbReference type="ARBA" id="ARBA00025745"/>
    </source>
</evidence>
<dbReference type="InterPro" id="IPR016562">
    <property type="entry name" value="Proteasome_assmbl_chp_2_euk"/>
</dbReference>
<proteinExistence type="inferred from homology"/>
<sequence>MTFHCVSGRNPVEVLNSLQNSVLVIPSVSIGNIPQLSIDLLIHNCELKSVGYLDDSSLYPFVSAVDYVESKLAPVAGLSTALEVYFSESLKLTVIQQRSPILPNCSGQFLKTLIIPFIYSVGFSELMVVHSKDAGLKGDATTSNKFETWSNSLTSRLGFLNIDDKSNISVVNSPGDISKFSNALVTLLEDPGQKSLGTLKPTESEVDVSNLLRAKFPNSLPMSGDESISSKLGAGTDATIPTTLVSEFVYEGDNFGDAEELTNKIAALLEIDTRRTWLRPKSWSGVYGDRPIPVGSDLGIYS</sequence>
<dbReference type="Proteomes" id="UP000019384">
    <property type="component" value="Unassembled WGS sequence"/>
</dbReference>
<dbReference type="InterPro" id="IPR038389">
    <property type="entry name" value="PSMG2_sf"/>
</dbReference>
<dbReference type="PANTHER" id="PTHR12970">
    <property type="entry name" value="PROTEASOME ASSEMBLY CHAPERONE 2"/>
    <property type="match status" value="1"/>
</dbReference>
<reference evidence="4" key="1">
    <citation type="submission" date="2013-12" db="EMBL/GenBank/DDBJ databases">
        <authorList>
            <person name="Genoscope - CEA"/>
        </authorList>
    </citation>
    <scope>NUCLEOTIDE SEQUENCE</scope>
    <source>
        <strain evidence="4">CBS 1993</strain>
    </source>
</reference>
<dbReference type="GO" id="GO:0005634">
    <property type="term" value="C:nucleus"/>
    <property type="evidence" value="ECO:0007669"/>
    <property type="project" value="TreeGrafter"/>
</dbReference>
<dbReference type="STRING" id="1382522.W6MNZ5"/>
<accession>W6MNZ5</accession>
<keyword evidence="5" id="KW-1185">Reference proteome</keyword>
<name>W6MNZ5_9ASCO</name>
<evidence type="ECO:0000313" key="5">
    <source>
        <dbReference type="Proteomes" id="UP000019384"/>
    </source>
</evidence>
<dbReference type="PIRSF" id="PIRSF010044">
    <property type="entry name" value="UCP010044"/>
    <property type="match status" value="1"/>
</dbReference>
<evidence type="ECO:0000256" key="2">
    <source>
        <dbReference type="ARBA" id="ARBA00023186"/>
    </source>
</evidence>
<keyword evidence="2" id="KW-0143">Chaperone</keyword>
<dbReference type="Gene3D" id="3.40.50.10900">
    <property type="entry name" value="PAC-like subunit"/>
    <property type="match status" value="2"/>
</dbReference>
<dbReference type="PANTHER" id="PTHR12970:SF1">
    <property type="entry name" value="PROTEASOME ASSEMBLY CHAPERONE 2"/>
    <property type="match status" value="1"/>
</dbReference>
<organism evidence="4 5">
    <name type="scientific">Kuraishia capsulata CBS 1993</name>
    <dbReference type="NCBI Taxonomy" id="1382522"/>
    <lineage>
        <taxon>Eukaryota</taxon>
        <taxon>Fungi</taxon>
        <taxon>Dikarya</taxon>
        <taxon>Ascomycota</taxon>
        <taxon>Saccharomycotina</taxon>
        <taxon>Pichiomycetes</taxon>
        <taxon>Pichiales</taxon>
        <taxon>Pichiaceae</taxon>
        <taxon>Kuraishia</taxon>
    </lineage>
</organism>
<dbReference type="GO" id="GO:0005829">
    <property type="term" value="C:cytosol"/>
    <property type="evidence" value="ECO:0007669"/>
    <property type="project" value="TreeGrafter"/>
</dbReference>
<evidence type="ECO:0000256" key="1">
    <source>
        <dbReference type="ARBA" id="ARBA00019186"/>
    </source>
</evidence>
<evidence type="ECO:0000313" key="4">
    <source>
        <dbReference type="EMBL" id="CDK26787.1"/>
    </source>
</evidence>
<reference evidence="4" key="2">
    <citation type="submission" date="2014-02" db="EMBL/GenBank/DDBJ databases">
        <title>Complete DNA sequence of /Kuraishia capsulata/ illustrates novel genomic features among budding yeasts (/Saccharomycotina/).</title>
        <authorList>
            <person name="Morales L."/>
            <person name="Noel B."/>
            <person name="Porcel B."/>
            <person name="Marcet-Houben M."/>
            <person name="Hullo M-F."/>
            <person name="Sacerdot C."/>
            <person name="Tekaia F."/>
            <person name="Leh-Louis V."/>
            <person name="Despons L."/>
            <person name="Khanna V."/>
            <person name="Aury J-M."/>
            <person name="Barbe V."/>
            <person name="Couloux A."/>
            <person name="Labadie K."/>
            <person name="Pelletier E."/>
            <person name="Souciet J-L."/>
            <person name="Boekhout T."/>
            <person name="Gabaldon T."/>
            <person name="Wincker P."/>
            <person name="Dujon B."/>
        </authorList>
    </citation>
    <scope>NUCLEOTIDE SEQUENCE</scope>
    <source>
        <strain evidence="4">CBS 1993</strain>
    </source>
</reference>
<protein>
    <recommendedName>
        <fullName evidence="1">Proteasome assembly chaperone 2</fullName>
    </recommendedName>
</protein>
<dbReference type="RefSeq" id="XP_022458786.1">
    <property type="nucleotide sequence ID" value="XM_022603042.1"/>
</dbReference>
<dbReference type="AlphaFoldDB" id="W6MNZ5"/>
<dbReference type="EMBL" id="HG793127">
    <property type="protein sequence ID" value="CDK26787.1"/>
    <property type="molecule type" value="Genomic_DNA"/>
</dbReference>
<dbReference type="OrthoDB" id="10260712at2759"/>
<dbReference type="HOGENOM" id="CLU_062640_2_1_1"/>
<dbReference type="InterPro" id="IPR019151">
    <property type="entry name" value="Proteasome_assmbl_chaperone_2"/>
</dbReference>
<gene>
    <name evidence="4" type="ORF">KUCA_T00002761001</name>
</gene>